<dbReference type="Pfam" id="PF23096">
    <property type="entry name" value="HEAT_PSME4"/>
    <property type="match status" value="1"/>
</dbReference>
<dbReference type="GO" id="GO:0006281">
    <property type="term" value="P:DNA repair"/>
    <property type="evidence" value="ECO:0007669"/>
    <property type="project" value="UniProtKB-KW"/>
</dbReference>
<dbReference type="InterPro" id="IPR032372">
    <property type="entry name" value="Blm10_N"/>
</dbReference>
<comment type="similarity">
    <text evidence="3">Belongs to the BLM10 family.</text>
</comment>
<sequence>MDENIGPRPSGSHAALPAAAAAHLVSQFLPYEPVSRATSPGIPFSKSDEDDKKRYRPRTFAYFQQLPFEVEEEAQRDAALQGILKQLYIAVKAEDFSPGALHWTRELQGWLTLKFEMTRELRAKLAKLYYSLALSPGLDATAADRFLRMVMTLTRKNHYLKPGEDLTLDWRPLWDEIKAWVLPSEVPAHQSNRRRTAKQLLKLCTHAHIYFDPADRRAMLEEFLPYFSVNELPNAFIVVGVLNALLPSHPAPAHERASQPSEFFPSLFHLWSIINRSKTFDVFFIDLFSRMARDHMHYSGVPFTGHGIFTKDQSDLIFTAILRLTQIPVGQANSPYTPLDYLSGAGAYVEKDKKKYPVAYMISRLIVSSLSPACLKEEDSIMSSLEGFMESIDTFFHPSNQGSWTTMLAQLTLYLTEGFVSRWNREQSGELEIPPERRINDELKKRFVLSLKEVTFMGLFSKSNRVSYYYYSALQCLAYLEPDLVLPGALQRFYPSLQGLVEVHRTTSSLNGLQMIANIMSKLKGYRCHITALLALALPGIDANDLNKTQYTLNFIQSVSYSIPMMPLTKEGGHIHDTSLAMQFVQGEMDRMERDGQNVKIDYNSELTDEDEAAILRSSTTGFGEFIITLLGKVFTLLENLPDANQIRGGTPEDNVINALPAALSPLFASLSPELFDVALEKVATFVSSHVVHQARDAMAWIVNALCKVNPEKTLKVLIPMLVVNIRNEIDFNNAASDRSSGTDYLPRDRGLVWYVSMLSMAVVHVGGEVLTHKKDLREIAEYMQEKCRGLPTILISNFIHHLLLNLTHTYPIDSALYEPKVMERGLDVDDWGKTTAPADLTIRWHQPSPPEIEFAVELFDWQILTAKEQMEALMGDNPPVSRTGKNKEWSDEVSRLMQQIRLVISGMATMFDPERAAGLVKTATGERELGEDEDEDEDEDVMMIDEDPLAEVAEDEELRPKFRYKAGYILKRSDAAYHKIHDLRDELGHLLHKIHTFLNENQEDDVNSFTALYSAYRHWITDVGIERSAHPLERHLRLYKADIAAFKIKGLRKVYPRPLLIKRAEAYQLLRRKHNASTRQKSELDKRLLLDLAESSLSLYADVRRVAQSAQDSSLKALIGGRPLVIPVILEKFRRAIEDNDHDRIKGGMYTLLFTSLIKTLVKDWRFAPEAMRLYIQAAAIDKPSIQSLGTSALYTLIDFGKPFERMIILDHDVVKTIEPAEDVSAAIDSRHQFILQRRNRVEASKADLGLELTRLAKGAHWKIATRCAIFATNLCLRFVGIAPTEFVDLVATGTNDPHPGLRGYYLNAFTSVFTAIDMRAVYGHDYRNYLLEKETGDRNRVVVPVEKGDAEFTKRFLEAFKQPENAEYMVDSDHPGWLVWGKKFVAFRAKPLPFNVYDEVETAVRDQIGKIMTREWFSQCFDYLKQEPRDASTDRFRMSNVYLLMHVFDLMHYGKTVVTLEDVKELTKEVYGDGNDKHQHRATSEILGALLGGSSDDPPEIRNRVWEFAAPFILKVFADDLTPENLQYWLTCLHLILDSKDPRRSHEIVGALRKFRLDMTSNAAFKESSKVQLLEFIIADGGWHFRQDQPILDDFLAHIDHPYKAVREAIGRVISVIYKTRYHESFENVGKLLEENKAASSIGIRPYQPTEEFSATIKDVFERLKKWRHERTPGQQTPCSYTSGSKTVLMWLDCTLSSHECTELVPFFPTPFMEELLHMMDVKEDPELMRLAYHVYRHLPNIPFRDGEDAEFINALIKIGKTAVSWHQRLRALVNMQVIYFRRIFLTRAPERELLFESVSDMLGDPQLEVRSCASTTLAGMIRCSPRRIREPVITHLKTRFEKELRLNPMPKRGRQVPGTETPVDVHKQITRRHAAVLGLGALIEAFPYATPPPEWMPEVLATLARRAAGDPGVVGKATKTILSEFKKTRQDSWTVDQKYFTPEQLEDLEGVLWKSYFA</sequence>
<organism evidence="13 14">
    <name type="scientific">Thelonectria olida</name>
    <dbReference type="NCBI Taxonomy" id="1576542"/>
    <lineage>
        <taxon>Eukaryota</taxon>
        <taxon>Fungi</taxon>
        <taxon>Dikarya</taxon>
        <taxon>Ascomycota</taxon>
        <taxon>Pezizomycotina</taxon>
        <taxon>Sordariomycetes</taxon>
        <taxon>Hypocreomycetidae</taxon>
        <taxon>Hypocreales</taxon>
        <taxon>Nectriaceae</taxon>
        <taxon>Thelonectria</taxon>
    </lineage>
</organism>
<evidence type="ECO:0000313" key="13">
    <source>
        <dbReference type="EMBL" id="KAH6887550.1"/>
    </source>
</evidence>
<dbReference type="GO" id="GO:0016504">
    <property type="term" value="F:peptidase activator activity"/>
    <property type="evidence" value="ECO:0007669"/>
    <property type="project" value="InterPro"/>
</dbReference>
<dbReference type="PANTHER" id="PTHR32170:SF3">
    <property type="entry name" value="PROTEASOME ACTIVATOR COMPLEX SUBUNIT 4"/>
    <property type="match status" value="1"/>
</dbReference>
<dbReference type="GO" id="GO:0005634">
    <property type="term" value="C:nucleus"/>
    <property type="evidence" value="ECO:0007669"/>
    <property type="project" value="UniProtKB-SubCell"/>
</dbReference>
<evidence type="ECO:0000256" key="6">
    <source>
        <dbReference type="ARBA" id="ARBA00022763"/>
    </source>
</evidence>
<dbReference type="InterPro" id="IPR032430">
    <property type="entry name" value="Blm10_mid"/>
</dbReference>
<proteinExistence type="inferred from homology"/>
<dbReference type="PANTHER" id="PTHR32170">
    <property type="entry name" value="PROTEASOME ACTIVATOR COMPLEX SUBUNIT 4"/>
    <property type="match status" value="1"/>
</dbReference>
<keyword evidence="7" id="KW-0234">DNA repair</keyword>
<name>A0A9P8W436_9HYPO</name>
<gene>
    <name evidence="13" type="ORF">B0T10DRAFT_72517</name>
</gene>
<feature type="domain" description="Proteasome activator Blm10 middle HEAT repeats region" evidence="10">
    <location>
        <begin position="385"/>
        <end position="912"/>
    </location>
</feature>
<dbReference type="Proteomes" id="UP000777438">
    <property type="component" value="Unassembled WGS sequence"/>
</dbReference>
<keyword evidence="4" id="KW-0963">Cytoplasm</keyword>
<accession>A0A9P8W436</accession>
<protein>
    <recommendedName>
        <fullName evidence="15">Proteasome activator subunit 4</fullName>
    </recommendedName>
</protein>
<evidence type="ECO:0008006" key="15">
    <source>
        <dbReference type="Google" id="ProtNLM"/>
    </source>
</evidence>
<evidence type="ECO:0000313" key="14">
    <source>
        <dbReference type="Proteomes" id="UP000777438"/>
    </source>
</evidence>
<dbReference type="Pfam" id="PF11919">
    <property type="entry name" value="PSME4_C"/>
    <property type="match status" value="1"/>
</dbReference>
<comment type="caution">
    <text evidence="13">The sequence shown here is derived from an EMBL/GenBank/DDBJ whole genome shotgun (WGS) entry which is preliminary data.</text>
</comment>
<comment type="subcellular location">
    <subcellularLocation>
        <location evidence="2">Cytoplasm</location>
    </subcellularLocation>
    <subcellularLocation>
        <location evidence="1">Nucleus</location>
    </subcellularLocation>
</comment>
<dbReference type="GO" id="GO:0070628">
    <property type="term" value="F:proteasome binding"/>
    <property type="evidence" value="ECO:0007669"/>
    <property type="project" value="InterPro"/>
</dbReference>
<dbReference type="InterPro" id="IPR035309">
    <property type="entry name" value="PSME4"/>
</dbReference>
<dbReference type="EMBL" id="JAGPYM010000014">
    <property type="protein sequence ID" value="KAH6887550.1"/>
    <property type="molecule type" value="Genomic_DNA"/>
</dbReference>
<feature type="domain" description="Proteasome activator complex subunit 4 C-terminal" evidence="9">
    <location>
        <begin position="1873"/>
        <end position="1961"/>
    </location>
</feature>
<keyword evidence="6" id="KW-0227">DNA damage</keyword>
<keyword evidence="5" id="KW-0677">Repeat</keyword>
<dbReference type="GO" id="GO:0010499">
    <property type="term" value="P:proteasomal ubiquitin-independent protein catabolic process"/>
    <property type="evidence" value="ECO:0007669"/>
    <property type="project" value="TreeGrafter"/>
</dbReference>
<feature type="domain" description="Proteasome activator Blm10 N-terminal" evidence="11">
    <location>
        <begin position="33"/>
        <end position="99"/>
    </location>
</feature>
<evidence type="ECO:0000259" key="12">
    <source>
        <dbReference type="Pfam" id="PF23096"/>
    </source>
</evidence>
<evidence type="ECO:0000259" key="10">
    <source>
        <dbReference type="Pfam" id="PF16507"/>
    </source>
</evidence>
<evidence type="ECO:0000256" key="7">
    <source>
        <dbReference type="ARBA" id="ARBA00023204"/>
    </source>
</evidence>
<evidence type="ECO:0000256" key="4">
    <source>
        <dbReference type="ARBA" id="ARBA00022490"/>
    </source>
</evidence>
<evidence type="ECO:0000256" key="8">
    <source>
        <dbReference type="ARBA" id="ARBA00023242"/>
    </source>
</evidence>
<dbReference type="InterPro" id="IPR055455">
    <property type="entry name" value="HEAT_PSME4"/>
</dbReference>
<reference evidence="13 14" key="1">
    <citation type="journal article" date="2021" name="Nat. Commun.">
        <title>Genetic determinants of endophytism in the Arabidopsis root mycobiome.</title>
        <authorList>
            <person name="Mesny F."/>
            <person name="Miyauchi S."/>
            <person name="Thiergart T."/>
            <person name="Pickel B."/>
            <person name="Atanasova L."/>
            <person name="Karlsson M."/>
            <person name="Huettel B."/>
            <person name="Barry K.W."/>
            <person name="Haridas S."/>
            <person name="Chen C."/>
            <person name="Bauer D."/>
            <person name="Andreopoulos W."/>
            <person name="Pangilinan J."/>
            <person name="LaButti K."/>
            <person name="Riley R."/>
            <person name="Lipzen A."/>
            <person name="Clum A."/>
            <person name="Drula E."/>
            <person name="Henrissat B."/>
            <person name="Kohler A."/>
            <person name="Grigoriev I.V."/>
            <person name="Martin F.M."/>
            <person name="Hacquard S."/>
        </authorList>
    </citation>
    <scope>NUCLEOTIDE SEQUENCE [LARGE SCALE GENOMIC DNA]</scope>
    <source>
        <strain evidence="13 14">MPI-CAGE-CH-0241</strain>
    </source>
</reference>
<evidence type="ECO:0000256" key="3">
    <source>
        <dbReference type="ARBA" id="ARBA00005739"/>
    </source>
</evidence>
<keyword evidence="14" id="KW-1185">Reference proteome</keyword>
<evidence type="ECO:0000256" key="1">
    <source>
        <dbReference type="ARBA" id="ARBA00004123"/>
    </source>
</evidence>
<dbReference type="InterPro" id="IPR016024">
    <property type="entry name" value="ARM-type_fold"/>
</dbReference>
<dbReference type="Pfam" id="PF16547">
    <property type="entry name" value="BLM10_N"/>
    <property type="match status" value="1"/>
</dbReference>
<keyword evidence="8" id="KW-0539">Nucleus</keyword>
<dbReference type="SUPFAM" id="SSF48371">
    <property type="entry name" value="ARM repeat"/>
    <property type="match status" value="1"/>
</dbReference>
<evidence type="ECO:0000259" key="9">
    <source>
        <dbReference type="Pfam" id="PF11919"/>
    </source>
</evidence>
<feature type="domain" description="Proteasome activator complex subunit 4-like HEAT repeat-like" evidence="12">
    <location>
        <begin position="1376"/>
        <end position="1577"/>
    </location>
</feature>
<dbReference type="GO" id="GO:0005829">
    <property type="term" value="C:cytosol"/>
    <property type="evidence" value="ECO:0007669"/>
    <property type="project" value="TreeGrafter"/>
</dbReference>
<dbReference type="OrthoDB" id="17907at2759"/>
<evidence type="ECO:0000256" key="5">
    <source>
        <dbReference type="ARBA" id="ARBA00022737"/>
    </source>
</evidence>
<evidence type="ECO:0000256" key="2">
    <source>
        <dbReference type="ARBA" id="ARBA00004496"/>
    </source>
</evidence>
<dbReference type="InterPro" id="IPR021843">
    <property type="entry name" value="PSME4_C"/>
</dbReference>
<evidence type="ECO:0000259" key="11">
    <source>
        <dbReference type="Pfam" id="PF16547"/>
    </source>
</evidence>
<dbReference type="Pfam" id="PF16507">
    <property type="entry name" value="HEAT_PSME4_mid"/>
    <property type="match status" value="1"/>
</dbReference>